<dbReference type="EMBL" id="BPLR01018317">
    <property type="protein sequence ID" value="GIY98598.1"/>
    <property type="molecule type" value="Genomic_DNA"/>
</dbReference>
<proteinExistence type="predicted"/>
<evidence type="ECO:0000313" key="2">
    <source>
        <dbReference type="Proteomes" id="UP001054945"/>
    </source>
</evidence>
<dbReference type="AlphaFoldDB" id="A0AAV4XXR3"/>
<comment type="caution">
    <text evidence="1">The sequence shown here is derived from an EMBL/GenBank/DDBJ whole genome shotgun (WGS) entry which is preliminary data.</text>
</comment>
<accession>A0AAV4XXR3</accession>
<name>A0AAV4XXR3_CAEEX</name>
<organism evidence="1 2">
    <name type="scientific">Caerostris extrusa</name>
    <name type="common">Bark spider</name>
    <name type="synonym">Caerostris bankana</name>
    <dbReference type="NCBI Taxonomy" id="172846"/>
    <lineage>
        <taxon>Eukaryota</taxon>
        <taxon>Metazoa</taxon>
        <taxon>Ecdysozoa</taxon>
        <taxon>Arthropoda</taxon>
        <taxon>Chelicerata</taxon>
        <taxon>Arachnida</taxon>
        <taxon>Araneae</taxon>
        <taxon>Araneomorphae</taxon>
        <taxon>Entelegynae</taxon>
        <taxon>Araneoidea</taxon>
        <taxon>Araneidae</taxon>
        <taxon>Caerostris</taxon>
    </lineage>
</organism>
<gene>
    <name evidence="1" type="ORF">CEXT_47281</name>
</gene>
<dbReference type="Proteomes" id="UP001054945">
    <property type="component" value="Unassembled WGS sequence"/>
</dbReference>
<sequence length="98" mass="11119">MSYETLTSIRSAQVKEEKIPSNQLLGSSPGGVGIVGRWLGLLEIRCPNHYRSRSNRATPEPRLGYHLHLSTFSKRCVFYCPRADSQIFCFATMIKPLF</sequence>
<protein>
    <submittedName>
        <fullName evidence="1">Uncharacterized protein</fullName>
    </submittedName>
</protein>
<evidence type="ECO:0000313" key="1">
    <source>
        <dbReference type="EMBL" id="GIY98598.1"/>
    </source>
</evidence>
<reference evidence="1 2" key="1">
    <citation type="submission" date="2021-06" db="EMBL/GenBank/DDBJ databases">
        <title>Caerostris extrusa draft genome.</title>
        <authorList>
            <person name="Kono N."/>
            <person name="Arakawa K."/>
        </authorList>
    </citation>
    <scope>NUCLEOTIDE SEQUENCE [LARGE SCALE GENOMIC DNA]</scope>
</reference>
<keyword evidence="2" id="KW-1185">Reference proteome</keyword>